<reference evidence="2 3" key="1">
    <citation type="journal article" date="2018" name="Nat. Ecol. Evol.">
        <title>Genomic signatures of mitonuclear coevolution across populations of Tigriopus californicus.</title>
        <authorList>
            <person name="Barreto F.S."/>
            <person name="Watson E.T."/>
            <person name="Lima T.G."/>
            <person name="Willett C.S."/>
            <person name="Edmands S."/>
            <person name="Li W."/>
            <person name="Burton R.S."/>
        </authorList>
    </citation>
    <scope>NUCLEOTIDE SEQUENCE [LARGE SCALE GENOMIC DNA]</scope>
    <source>
        <strain evidence="2 3">San Diego</strain>
    </source>
</reference>
<evidence type="ECO:0000313" key="2">
    <source>
        <dbReference type="EMBL" id="TRY78675.1"/>
    </source>
</evidence>
<sequence>MAGEAQLEMHSIHTSEKNTVSEEDKVLLLHADDALNYLKLSRKRSMIVLKEIASQLEELFKKDKAVELSGCVTGLTGGALGIAGGAVSIATAGGAIPFLVAGLLTAGTVSAVAGGAAKIGNKITTQQKEAELFQKLERILKEDILSHDFLRNALEAIKGAKSLDTASMSVQFSDPEKTDQSKGICRVQGALQLAERILNHFIPLKDMLISDGAIKTFIETIVVVASDSIIKATTAATDSIAMAAANAAETGAITALKASSEMGAKTGIRAGLETAFKTAQETIESATKKGATILVKATPDVVAFESKELSQQVAYKAFAKVGDETAVESSKILAQTTAKEVAKTAAVVTGGVTIFFGIVSVGLETFQIIRQCQKSKSTIGSELRMLAACMEAELA</sequence>
<keyword evidence="3" id="KW-1185">Reference proteome</keyword>
<keyword evidence="1" id="KW-0812">Transmembrane</keyword>
<dbReference type="EMBL" id="VCGU01000003">
    <property type="protein sequence ID" value="TRY78675.1"/>
    <property type="molecule type" value="Genomic_DNA"/>
</dbReference>
<accession>A0A553PLX4</accession>
<keyword evidence="1" id="KW-1133">Transmembrane helix</keyword>
<evidence type="ECO:0000313" key="3">
    <source>
        <dbReference type="Proteomes" id="UP000318571"/>
    </source>
</evidence>
<evidence type="ECO:0000256" key="1">
    <source>
        <dbReference type="SAM" id="Phobius"/>
    </source>
</evidence>
<dbReference type="Proteomes" id="UP000318571">
    <property type="component" value="Chromosome 11"/>
</dbReference>
<dbReference type="AlphaFoldDB" id="A0A553PLX4"/>
<keyword evidence="1" id="KW-0472">Membrane</keyword>
<comment type="caution">
    <text evidence="2">The sequence shown here is derived from an EMBL/GenBank/DDBJ whole genome shotgun (WGS) entry which is preliminary data.</text>
</comment>
<organism evidence="2 3">
    <name type="scientific">Tigriopus californicus</name>
    <name type="common">Marine copepod</name>
    <dbReference type="NCBI Taxonomy" id="6832"/>
    <lineage>
        <taxon>Eukaryota</taxon>
        <taxon>Metazoa</taxon>
        <taxon>Ecdysozoa</taxon>
        <taxon>Arthropoda</taxon>
        <taxon>Crustacea</taxon>
        <taxon>Multicrustacea</taxon>
        <taxon>Hexanauplia</taxon>
        <taxon>Copepoda</taxon>
        <taxon>Harpacticoida</taxon>
        <taxon>Harpacticidae</taxon>
        <taxon>Tigriopus</taxon>
    </lineage>
</organism>
<gene>
    <name evidence="2" type="ORF">TCAL_13197</name>
</gene>
<proteinExistence type="predicted"/>
<protein>
    <submittedName>
        <fullName evidence="2">Uncharacterized protein</fullName>
    </submittedName>
</protein>
<name>A0A553PLX4_TIGCA</name>
<feature type="transmembrane region" description="Helical" evidence="1">
    <location>
        <begin position="345"/>
        <end position="366"/>
    </location>
</feature>